<dbReference type="PANTHER" id="PTHR43464">
    <property type="entry name" value="METHYLTRANSFERASE"/>
    <property type="match status" value="1"/>
</dbReference>
<dbReference type="InterPro" id="IPR029063">
    <property type="entry name" value="SAM-dependent_MTases_sf"/>
</dbReference>
<dbReference type="PANTHER" id="PTHR43464:SF82">
    <property type="entry name" value="METHYLTRANSFERASE DOMAIN-CONTAINING PROTEIN"/>
    <property type="match status" value="1"/>
</dbReference>
<dbReference type="SUPFAM" id="SSF53335">
    <property type="entry name" value="S-adenosyl-L-methionine-dependent methyltransferases"/>
    <property type="match status" value="1"/>
</dbReference>
<dbReference type="AlphaFoldDB" id="M0MJ68"/>
<accession>M0MJ68</accession>
<name>M0MJ68_9EURY</name>
<evidence type="ECO:0000313" key="3">
    <source>
        <dbReference type="Proteomes" id="UP000011669"/>
    </source>
</evidence>
<dbReference type="Pfam" id="PF13649">
    <property type="entry name" value="Methyltransf_25"/>
    <property type="match status" value="1"/>
</dbReference>
<dbReference type="OrthoDB" id="57427at2157"/>
<dbReference type="EMBL" id="AOMD01000021">
    <property type="protein sequence ID" value="EMA44774.1"/>
    <property type="molecule type" value="Genomic_DNA"/>
</dbReference>
<dbReference type="CDD" id="cd02440">
    <property type="entry name" value="AdoMet_MTases"/>
    <property type="match status" value="1"/>
</dbReference>
<reference evidence="2 3" key="1">
    <citation type="journal article" date="2014" name="PLoS Genet.">
        <title>Phylogenetically driven sequencing of extremely halophilic archaea reveals strategies for static and dynamic osmo-response.</title>
        <authorList>
            <person name="Becker E.A."/>
            <person name="Seitzer P.M."/>
            <person name="Tritt A."/>
            <person name="Larsen D."/>
            <person name="Krusor M."/>
            <person name="Yao A.I."/>
            <person name="Wu D."/>
            <person name="Madern D."/>
            <person name="Eisen J.A."/>
            <person name="Darling A.E."/>
            <person name="Facciotti M.T."/>
        </authorList>
    </citation>
    <scope>NUCLEOTIDE SEQUENCE [LARGE SCALE GENOMIC DNA]</scope>
    <source>
        <strain evidence="2 3">DSM 5350</strain>
    </source>
</reference>
<feature type="domain" description="Methyltransferase" evidence="1">
    <location>
        <begin position="57"/>
        <end position="151"/>
    </location>
</feature>
<evidence type="ECO:0000313" key="2">
    <source>
        <dbReference type="EMBL" id="EMA44774.1"/>
    </source>
</evidence>
<keyword evidence="2" id="KW-0489">Methyltransferase</keyword>
<organism evidence="2 3">
    <name type="scientific">Halococcus saccharolyticus DSM 5350</name>
    <dbReference type="NCBI Taxonomy" id="1227455"/>
    <lineage>
        <taxon>Archaea</taxon>
        <taxon>Methanobacteriati</taxon>
        <taxon>Methanobacteriota</taxon>
        <taxon>Stenosarchaea group</taxon>
        <taxon>Halobacteria</taxon>
        <taxon>Halobacteriales</taxon>
        <taxon>Halococcaceae</taxon>
        <taxon>Halococcus</taxon>
    </lineage>
</organism>
<protein>
    <submittedName>
        <fullName evidence="2">Methyltransferase type 11</fullName>
    </submittedName>
</protein>
<dbReference type="STRING" id="1227455.C449_08954"/>
<dbReference type="InParanoid" id="M0MJ68"/>
<sequence>MDEYAATNRRNWDERAARHPDTDFYDIEGFLAGESSLYPLERKEFVPFVERESPSLLHLQCHFGLDTLSLARAGASDVVGVDFSSVAIDQARDLAMEAGLADTTAFVEADVLDLELDQRFDAVYTSYGVLAWLSDLDAWASTVARHLRPGGTFYLAENHPVADVFEHVGGDTAELAYPYFADEPVMFDAQGSYADLDAEFEHTEQYQFTHSLGEIVTALTERGLRIEFLHEFPWATWRMYEGMIEDDDGRWWLSDDVPIELPLTFSLKATKPGTSAT</sequence>
<dbReference type="Proteomes" id="UP000011669">
    <property type="component" value="Unassembled WGS sequence"/>
</dbReference>
<evidence type="ECO:0000259" key="1">
    <source>
        <dbReference type="Pfam" id="PF13649"/>
    </source>
</evidence>
<dbReference type="Gene3D" id="3.40.50.150">
    <property type="entry name" value="Vaccinia Virus protein VP39"/>
    <property type="match status" value="1"/>
</dbReference>
<keyword evidence="2" id="KW-0808">Transferase</keyword>
<gene>
    <name evidence="2" type="ORF">C449_08954</name>
</gene>
<keyword evidence="3" id="KW-1185">Reference proteome</keyword>
<proteinExistence type="predicted"/>
<dbReference type="GO" id="GO:0008168">
    <property type="term" value="F:methyltransferase activity"/>
    <property type="evidence" value="ECO:0007669"/>
    <property type="project" value="UniProtKB-KW"/>
</dbReference>
<comment type="caution">
    <text evidence="2">The sequence shown here is derived from an EMBL/GenBank/DDBJ whole genome shotgun (WGS) entry which is preliminary data.</text>
</comment>
<dbReference type="PATRIC" id="fig|1227455.4.peg.1834"/>
<dbReference type="GO" id="GO:0032259">
    <property type="term" value="P:methylation"/>
    <property type="evidence" value="ECO:0007669"/>
    <property type="project" value="UniProtKB-KW"/>
</dbReference>
<dbReference type="RefSeq" id="WP_006077644.1">
    <property type="nucleotide sequence ID" value="NZ_AOMD01000021.1"/>
</dbReference>
<dbReference type="InterPro" id="IPR041698">
    <property type="entry name" value="Methyltransf_25"/>
</dbReference>